<organism evidence="1">
    <name type="scientific">bioreactor metagenome</name>
    <dbReference type="NCBI Taxonomy" id="1076179"/>
    <lineage>
        <taxon>unclassified sequences</taxon>
        <taxon>metagenomes</taxon>
        <taxon>ecological metagenomes</taxon>
    </lineage>
</organism>
<accession>A0A645FPR4</accession>
<proteinExistence type="predicted"/>
<dbReference type="EMBL" id="VSSQ01063354">
    <property type="protein sequence ID" value="MPN16405.1"/>
    <property type="molecule type" value="Genomic_DNA"/>
</dbReference>
<sequence length="145" mass="16102">MLGRSAQFKILLGISINNLAQQLCKLCSMLCLFKGVLGKGSRNFRITLTIGLTAHRKIHTNLGAFAGEVAAQSLQNLGVTIFSNTDLVLICKYKTLFCNLVKLTGGYLTLRTELRGLVTFMNITTNATDKFFHFSFLHIIILFLN</sequence>
<dbReference type="AlphaFoldDB" id="A0A645FPR4"/>
<gene>
    <name evidence="1" type="ORF">SDC9_163745</name>
</gene>
<evidence type="ECO:0000313" key="1">
    <source>
        <dbReference type="EMBL" id="MPN16405.1"/>
    </source>
</evidence>
<comment type="caution">
    <text evidence="1">The sequence shown here is derived from an EMBL/GenBank/DDBJ whole genome shotgun (WGS) entry which is preliminary data.</text>
</comment>
<name>A0A645FPR4_9ZZZZ</name>
<protein>
    <submittedName>
        <fullName evidence="1">Uncharacterized protein</fullName>
    </submittedName>
</protein>
<reference evidence="1" key="1">
    <citation type="submission" date="2019-08" db="EMBL/GenBank/DDBJ databases">
        <authorList>
            <person name="Kucharzyk K."/>
            <person name="Murdoch R.W."/>
            <person name="Higgins S."/>
            <person name="Loffler F."/>
        </authorList>
    </citation>
    <scope>NUCLEOTIDE SEQUENCE</scope>
</reference>